<evidence type="ECO:0000256" key="3">
    <source>
        <dbReference type="ARBA" id="ARBA00022692"/>
    </source>
</evidence>
<feature type="transmembrane region" description="Helical" evidence="6">
    <location>
        <begin position="169"/>
        <end position="192"/>
    </location>
</feature>
<dbReference type="InterPro" id="IPR005828">
    <property type="entry name" value="MFS_sugar_transport-like"/>
</dbReference>
<feature type="transmembrane region" description="Helical" evidence="6">
    <location>
        <begin position="12"/>
        <end position="35"/>
    </location>
</feature>
<evidence type="ECO:0000256" key="4">
    <source>
        <dbReference type="ARBA" id="ARBA00022989"/>
    </source>
</evidence>
<reference evidence="8" key="1">
    <citation type="submission" date="2023-01" db="EMBL/GenBank/DDBJ databases">
        <title>Metagenome sequencing of chrysophaentin producing Chrysophaeum taylorii.</title>
        <authorList>
            <person name="Davison J."/>
            <person name="Bewley C."/>
        </authorList>
    </citation>
    <scope>NUCLEOTIDE SEQUENCE</scope>
    <source>
        <strain evidence="8">NIES-1699</strain>
    </source>
</reference>
<feature type="transmembrane region" description="Helical" evidence="6">
    <location>
        <begin position="322"/>
        <end position="340"/>
    </location>
</feature>
<accession>A0AAD7XLY7</accession>
<comment type="subcellular location">
    <subcellularLocation>
        <location evidence="1">Membrane</location>
        <topology evidence="1">Multi-pass membrane protein</topology>
    </subcellularLocation>
</comment>
<feature type="transmembrane region" description="Helical" evidence="6">
    <location>
        <begin position="407"/>
        <end position="426"/>
    </location>
</feature>
<evidence type="ECO:0000256" key="1">
    <source>
        <dbReference type="ARBA" id="ARBA00004141"/>
    </source>
</evidence>
<dbReference type="Gene3D" id="1.20.1250.20">
    <property type="entry name" value="MFS general substrate transporter like domains"/>
    <property type="match status" value="1"/>
</dbReference>
<dbReference type="Proteomes" id="UP001230188">
    <property type="component" value="Unassembled WGS sequence"/>
</dbReference>
<dbReference type="GO" id="GO:0022857">
    <property type="term" value="F:transmembrane transporter activity"/>
    <property type="evidence" value="ECO:0007669"/>
    <property type="project" value="InterPro"/>
</dbReference>
<sequence>MEKAIDQLGFGLYQYALLGVATLVAGLSSVELSLLSVLVPCVTREFGVSPLEGSVVAIVVCLAQFAGQVPFGYAADFLGRRHTTMLASGVMLCGLAVAAAAPSFWVLCAGHGVIGLSLAGDMAPFVLLQEMLPTRLRGRVSVVVTGSWVVGSTFAYAAAYIVYRLISPSWRAVTAACGVLPLAAIAVTACVVEESPRWLLSRSRESEARRVVRVVARTNTVHPKEEEEAAAASSTPLIAPRTIESPFAYLATTRAFYLLNTIWCLFSFAYFGTTILVADRFNTNGQDDCGSYNFAALSIVAAAEISGYAYAFAFIDAPGRKFVGASGAGVAFAALLAFASTSSEGILIAALARSANGATAAAAWLVAPELLPTDVRGTGVAVATGFAGLGDALAAFLFWGIRIPASARIASIAIADIVSLVAFVLLPRETARVTLDDAIMI</sequence>
<evidence type="ECO:0000313" key="9">
    <source>
        <dbReference type="Proteomes" id="UP001230188"/>
    </source>
</evidence>
<protein>
    <recommendedName>
        <fullName evidence="7">Major facilitator superfamily (MFS) profile domain-containing protein</fullName>
    </recommendedName>
</protein>
<dbReference type="InterPro" id="IPR020846">
    <property type="entry name" value="MFS_dom"/>
</dbReference>
<dbReference type="EMBL" id="JAQMWT010000359">
    <property type="protein sequence ID" value="KAJ8603218.1"/>
    <property type="molecule type" value="Genomic_DNA"/>
</dbReference>
<feature type="transmembrane region" description="Helical" evidence="6">
    <location>
        <begin position="86"/>
        <end position="105"/>
    </location>
</feature>
<proteinExistence type="predicted"/>
<evidence type="ECO:0000256" key="6">
    <source>
        <dbReference type="SAM" id="Phobius"/>
    </source>
</evidence>
<dbReference type="PROSITE" id="PS50850">
    <property type="entry name" value="MFS"/>
    <property type="match status" value="1"/>
</dbReference>
<keyword evidence="9" id="KW-1185">Reference proteome</keyword>
<feature type="transmembrane region" description="Helical" evidence="6">
    <location>
        <begin position="255"/>
        <end position="278"/>
    </location>
</feature>
<feature type="transmembrane region" description="Helical" evidence="6">
    <location>
        <begin position="346"/>
        <end position="367"/>
    </location>
</feature>
<dbReference type="Pfam" id="PF00083">
    <property type="entry name" value="Sugar_tr"/>
    <property type="match status" value="1"/>
</dbReference>
<keyword evidence="3 6" id="KW-0812">Transmembrane</keyword>
<dbReference type="SUPFAM" id="SSF103473">
    <property type="entry name" value="MFS general substrate transporter"/>
    <property type="match status" value="1"/>
</dbReference>
<evidence type="ECO:0000256" key="2">
    <source>
        <dbReference type="ARBA" id="ARBA00022448"/>
    </source>
</evidence>
<feature type="transmembrane region" description="Helical" evidence="6">
    <location>
        <begin position="379"/>
        <end position="401"/>
    </location>
</feature>
<feature type="transmembrane region" description="Helical" evidence="6">
    <location>
        <begin position="55"/>
        <end position="74"/>
    </location>
</feature>
<dbReference type="PANTHER" id="PTHR23511:SF34">
    <property type="entry name" value="SYNAPTIC VESICLE GLYCOPROTEIN 2"/>
    <property type="match status" value="1"/>
</dbReference>
<feature type="transmembrane region" description="Helical" evidence="6">
    <location>
        <begin position="290"/>
        <end position="315"/>
    </location>
</feature>
<keyword evidence="5 6" id="KW-0472">Membrane</keyword>
<dbReference type="InterPro" id="IPR036259">
    <property type="entry name" value="MFS_trans_sf"/>
</dbReference>
<feature type="transmembrane region" description="Helical" evidence="6">
    <location>
        <begin position="140"/>
        <end position="163"/>
    </location>
</feature>
<evidence type="ECO:0000259" key="7">
    <source>
        <dbReference type="PROSITE" id="PS50850"/>
    </source>
</evidence>
<dbReference type="PANTHER" id="PTHR23511">
    <property type="entry name" value="SYNAPTIC VESICLE GLYCOPROTEIN 2"/>
    <property type="match status" value="1"/>
</dbReference>
<feature type="domain" description="Major facilitator superfamily (MFS) profile" evidence="7">
    <location>
        <begin position="17"/>
        <end position="431"/>
    </location>
</feature>
<gene>
    <name evidence="8" type="ORF">CTAYLR_003843</name>
</gene>
<dbReference type="GO" id="GO:0016020">
    <property type="term" value="C:membrane"/>
    <property type="evidence" value="ECO:0007669"/>
    <property type="project" value="UniProtKB-SubCell"/>
</dbReference>
<keyword evidence="4 6" id="KW-1133">Transmembrane helix</keyword>
<organism evidence="8 9">
    <name type="scientific">Chrysophaeum taylorii</name>
    <dbReference type="NCBI Taxonomy" id="2483200"/>
    <lineage>
        <taxon>Eukaryota</taxon>
        <taxon>Sar</taxon>
        <taxon>Stramenopiles</taxon>
        <taxon>Ochrophyta</taxon>
        <taxon>Pelagophyceae</taxon>
        <taxon>Pelagomonadales</taxon>
        <taxon>Pelagomonadaceae</taxon>
        <taxon>Chrysophaeum</taxon>
    </lineage>
</organism>
<keyword evidence="2" id="KW-0813">Transport</keyword>
<comment type="caution">
    <text evidence="8">The sequence shown here is derived from an EMBL/GenBank/DDBJ whole genome shotgun (WGS) entry which is preliminary data.</text>
</comment>
<evidence type="ECO:0000313" key="8">
    <source>
        <dbReference type="EMBL" id="KAJ8603218.1"/>
    </source>
</evidence>
<name>A0AAD7XLY7_9STRA</name>
<evidence type="ECO:0000256" key="5">
    <source>
        <dbReference type="ARBA" id="ARBA00023136"/>
    </source>
</evidence>
<dbReference type="AlphaFoldDB" id="A0AAD7XLY7"/>